<dbReference type="InterPro" id="IPR011604">
    <property type="entry name" value="PDDEXK-like_dom_sf"/>
</dbReference>
<name>A0A0K8MB27_9PROT</name>
<dbReference type="AlphaFoldDB" id="A0A0K8MB27"/>
<dbReference type="STRING" id="1629334.Cva_00298"/>
<gene>
    <name evidence="1" type="ORF">Cva_00298</name>
</gene>
<evidence type="ECO:0000313" key="1">
    <source>
        <dbReference type="EMBL" id="GAO97662.1"/>
    </source>
</evidence>
<accession>A0A0K8MB27</accession>
<dbReference type="Proteomes" id="UP000036771">
    <property type="component" value="Unassembled WGS sequence"/>
</dbReference>
<sequence>MLIEEFEKLTTVQKTRGYLGCSIIGHPCDRYIWLQKYGDLTLEIPFRKQRIFERGMIEESRIFSLLSKVDRWTIEKIQHPVQKGILKGNIDAIIGYEDGTRYILEIKTMNDEAFKELRKHGVQKSQLAIGCNVKCISSCLTTSRKPFCWLSIKMMSLCTKKSSTLILL</sequence>
<dbReference type="EMBL" id="BBVC01000013">
    <property type="protein sequence ID" value="GAO97662.1"/>
    <property type="molecule type" value="Genomic_DNA"/>
</dbReference>
<proteinExistence type="predicted"/>
<evidence type="ECO:0000313" key="2">
    <source>
        <dbReference type="Proteomes" id="UP000036771"/>
    </source>
</evidence>
<protein>
    <submittedName>
        <fullName evidence="1">Uncharacterized protein</fullName>
    </submittedName>
</protein>
<dbReference type="Gene3D" id="3.90.320.10">
    <property type="match status" value="1"/>
</dbReference>
<comment type="caution">
    <text evidence="1">The sequence shown here is derived from an EMBL/GenBank/DDBJ whole genome shotgun (WGS) entry which is preliminary data.</text>
</comment>
<keyword evidence="2" id="KW-1185">Reference proteome</keyword>
<organism evidence="1 2">
    <name type="scientific">Caedimonas varicaedens</name>
    <dbReference type="NCBI Taxonomy" id="1629334"/>
    <lineage>
        <taxon>Bacteria</taxon>
        <taxon>Pseudomonadati</taxon>
        <taxon>Pseudomonadota</taxon>
        <taxon>Alphaproteobacteria</taxon>
        <taxon>Holosporales</taxon>
        <taxon>Caedimonadaceae</taxon>
        <taxon>Caedimonas</taxon>
    </lineage>
</organism>
<reference evidence="1 2" key="1">
    <citation type="submission" date="2015-03" db="EMBL/GenBank/DDBJ databases">
        <title>Caedibacter varicaedens, whole genome shotgun sequence.</title>
        <authorList>
            <person name="Suzuki H."/>
            <person name="Dapper A.L."/>
            <person name="Gibson A.K."/>
            <person name="Jackson C."/>
            <person name="Lee H."/>
            <person name="Pejaver V.R."/>
            <person name="Doak T."/>
            <person name="Lynch M."/>
        </authorList>
    </citation>
    <scope>NUCLEOTIDE SEQUENCE [LARGE SCALE GENOMIC DNA]</scope>
</reference>